<dbReference type="PANTHER" id="PTHR45615:SF80">
    <property type="entry name" value="GRIP DOMAIN-CONTAINING PROTEIN"/>
    <property type="match status" value="1"/>
</dbReference>
<feature type="compositionally biased region" description="Basic and acidic residues" evidence="2">
    <location>
        <begin position="1463"/>
        <end position="1480"/>
    </location>
</feature>
<feature type="region of interest" description="Disordered" evidence="2">
    <location>
        <begin position="1628"/>
        <end position="1651"/>
    </location>
</feature>
<name>A0A835YZY6_9STRA</name>
<reference evidence="3" key="1">
    <citation type="submission" date="2021-02" db="EMBL/GenBank/DDBJ databases">
        <title>First Annotated Genome of the Yellow-green Alga Tribonema minus.</title>
        <authorList>
            <person name="Mahan K.M."/>
        </authorList>
    </citation>
    <scope>NUCLEOTIDE SEQUENCE</scope>
    <source>
        <strain evidence="3">UTEX B ZZ1240</strain>
    </source>
</reference>
<feature type="compositionally biased region" description="Acidic residues" evidence="2">
    <location>
        <begin position="2303"/>
        <end position="2317"/>
    </location>
</feature>
<proteinExistence type="predicted"/>
<feature type="region of interest" description="Disordered" evidence="2">
    <location>
        <begin position="1800"/>
        <end position="1836"/>
    </location>
</feature>
<dbReference type="EMBL" id="JAFCMP010000223">
    <property type="protein sequence ID" value="KAG5183097.1"/>
    <property type="molecule type" value="Genomic_DNA"/>
</dbReference>
<dbReference type="Proteomes" id="UP000664859">
    <property type="component" value="Unassembled WGS sequence"/>
</dbReference>
<evidence type="ECO:0000256" key="2">
    <source>
        <dbReference type="SAM" id="MobiDB-lite"/>
    </source>
</evidence>
<keyword evidence="1" id="KW-0175">Coiled coil</keyword>
<gene>
    <name evidence="3" type="ORF">JKP88DRAFT_273072</name>
</gene>
<evidence type="ECO:0000256" key="1">
    <source>
        <dbReference type="SAM" id="Coils"/>
    </source>
</evidence>
<protein>
    <submittedName>
        <fullName evidence="3">Uncharacterized protein</fullName>
    </submittedName>
</protein>
<sequence>MSSAYVIPSSGDDWEGVAPSEMGNRLFISRIETLEQDLSRSRRRASSLVREVSDLTRSLKAQRGSQGDALSSQYRADQLQRKYSRAKTAAKRSADLQRQLEDCIREHEATRVRLANAALIIADLDEELASRADGRGGTKREPAARTEALEGKVRELTAALDLKVAELAEARATAETSLDEKDAGMKSMGDELQSHRDSIADLEALNAELRGRSEKCEAAMKALGADNATLRAELQAASARGRGDGGGGGGSGDSSATERALRTQLEIVRALSDSLEQRTDQLLERYVPKAVLERVQADLDRERHMAEEGMKEAREAAEAERGRVLQGLERESESARACGEFEARAKAADAAEARAASAEQKLADVIQQSAAFKARADALQLVLDACSARLGECEARPTAAQLAQAVSAAASAEEKVAAAQRRLEDCLGRGADGGQDVARDALRRASAAEAAAEGLERRLLAAEALIDTLKRDVVEGGLRNEGAGADRAAALTAQVDALRAAVLAVADNNAALVETLVAGDAPRQVLLQQMTAHAGQLQGMLAQLLQAAIRGDGPPPQPLPPVPAPLEDAVRRMAGDGAGGMTAEKLVSAVEDWHRTHSELNAVVSFHDLDSRARDPAFAEGRGLPEIRTPAVARAQRWHRADQILRTAVLQVEGQRLEVGGEVDDGSVARFASAFMTSRMAQGEEPEALEREVRAGLLQAAPQPVRNQLAGALEALVASRGGRSAFSFYSRMWDASFESFADASAASLAAAARTWAGLGRDLRARLGIPLQVPVDLTVAEAATLIVERADQLVGLQAAVGAEYDCVRNRELSVRRNPAVQSLIVFSGGMASPFTRASQEALLDALGGLAEFADLPASLVNLCEAISGLVAAWPELGAFAAQARDHLAVTLVNGVHGATEEWRLAARVARDEEFTVEALGRAIASGCGTPETRRFLEQHCGDMPGHFVLSRVVLPFVMEVIRILCRFALGFEHLKPEAMDEEEKKPESGKKRLAPDAESDAKPEGRSQRRRRDPCEHVLRVWAEALSRPELMRLDQLVGVTSETARGRQEAEDMMAALLPGAQANALRTPSQRFSAVAGRMLRTSEALARLTVASEDLLLREGYYQHDLDHGQAAPDVDDMTRAVNTAFGETAVRQFTAAAALTGRPATEEKAAEAVGKWTAVAMLPTAPPLRADTPPMEAAEAIRRAALGMVSELAERAAQVGEAGLASAQRLAQHVGHMAEEAESLEEAIRGGTAADGVPVRARMQMARNSAVCTASSKRALERVVRAAYDCVAASGEAIPSPAGQVLKLIVAAVGNPCGLTQDSRQQLEAALQAASGAGADTIAQAVQGLCRAVGGAAPDGPAAEQCVQQMRTDVQMAMAQGLAALHGIVSIHGDVDSEDRTDAAAQELATQRCDGPMMRAVTERIRLDSPELQRGLDLLSSGAMDAYIRALCRARTAAAIAGAADDSEGQERGGVKRKQEHQLDDTVHRPHPSDRELLRNSGEVDFAEPGELQGGDNGAFALGAGVARAGEAAPTHPATAAAALASPADGITISGAALTDLRTGVWRAAALLGNAGATMPMEAPPQLYVEYLGQEVHFLLQQAIRARAEGAALWAALRHALGSEEADGALDHEGAVAMLEAVRRELSQPEGESGPEGGGSTGDRPTLPSLVDALRGIATMGAPAAAAGASLHGIVSALATELRTTKQTVTDCGQASAADMVRWREALGRRALNAQTSADLAEETDGLVQELNACLGEKELLTEQVAGMAGEQRVATSGRTSLEVLGDCRGRAAAARNKLLAINSSLEAALNPGTAHLDLGDSSEPDFDALVSEDGPADVSMDTGDSETTSQRGPRTLMSQTLQRLQAAASLASDLTAELEKYAGPGGGTLSERAKAALATQHEQILRVEQERNEAGGALHLAKLRVAELQGRVRGAAEALRQALAWDVSSLGQEQIDDGHHLDGARDSGVDLVALAIARLQDAKAAYAAMTGQDAMEVEGTEPFMAQAVAKFRRDMTVELAAADAKCEAAIRQAVERAQAEREAAVSQATEQARAEREAAVSQAVEQAGAEREAAVSQATEQARAECETEREATVQQAKAERELAVREAVEQARAECKTSCEATVNEAVEREKADCEVREDVLHATFVGTVKSTAMALRAAHDKATGRALAKGEAKHHQALTEAEAAGLKREQTQLEEMQALKAKCPTLEGFLDSQAKKLLIRRGNQNQHEGALQGELAKAVSAERTATAELSTAQRAFDQALELLPQRKRPAQTPDSEDSDGPSSSQRHRLESSGPDPDSATPVTDRVQRSGSAGGDDWTVDDYADAESGDDDALMHTASSGVPADEA</sequence>
<comment type="caution">
    <text evidence="3">The sequence shown here is derived from an EMBL/GenBank/DDBJ whole genome shotgun (WGS) entry which is preliminary data.</text>
</comment>
<dbReference type="PANTHER" id="PTHR45615">
    <property type="entry name" value="MYOSIN HEAVY CHAIN, NON-MUSCLE"/>
    <property type="match status" value="1"/>
</dbReference>
<feature type="region of interest" description="Disordered" evidence="2">
    <location>
        <begin position="238"/>
        <end position="260"/>
    </location>
</feature>
<evidence type="ECO:0000313" key="3">
    <source>
        <dbReference type="EMBL" id="KAG5183097.1"/>
    </source>
</evidence>
<feature type="region of interest" description="Disordered" evidence="2">
    <location>
        <begin position="977"/>
        <end position="1012"/>
    </location>
</feature>
<feature type="region of interest" description="Disordered" evidence="2">
    <location>
        <begin position="1445"/>
        <end position="1480"/>
    </location>
</feature>
<keyword evidence="4" id="KW-1185">Reference proteome</keyword>
<feature type="region of interest" description="Disordered" evidence="2">
    <location>
        <begin position="2250"/>
        <end position="2332"/>
    </location>
</feature>
<accession>A0A835YZY6</accession>
<evidence type="ECO:0000313" key="4">
    <source>
        <dbReference type="Proteomes" id="UP000664859"/>
    </source>
</evidence>
<feature type="coiled-coil region" evidence="1">
    <location>
        <begin position="402"/>
        <end position="472"/>
    </location>
</feature>
<organism evidence="3 4">
    <name type="scientific">Tribonema minus</name>
    <dbReference type="NCBI Taxonomy" id="303371"/>
    <lineage>
        <taxon>Eukaryota</taxon>
        <taxon>Sar</taxon>
        <taxon>Stramenopiles</taxon>
        <taxon>Ochrophyta</taxon>
        <taxon>PX clade</taxon>
        <taxon>Xanthophyceae</taxon>
        <taxon>Tribonematales</taxon>
        <taxon>Tribonemataceae</taxon>
        <taxon>Tribonema</taxon>
    </lineage>
</organism>